<feature type="transmembrane region" description="Helical" evidence="2">
    <location>
        <begin position="84"/>
        <end position="104"/>
    </location>
</feature>
<feature type="transmembrane region" description="Helical" evidence="2">
    <location>
        <begin position="136"/>
        <end position="155"/>
    </location>
</feature>
<keyword evidence="2" id="KW-0812">Transmembrane</keyword>
<feature type="transmembrane region" description="Helical" evidence="2">
    <location>
        <begin position="50"/>
        <end position="72"/>
    </location>
</feature>
<evidence type="ECO:0000256" key="1">
    <source>
        <dbReference type="SAM" id="MobiDB-lite"/>
    </source>
</evidence>
<proteinExistence type="predicted"/>
<dbReference type="Proteomes" id="UP001327560">
    <property type="component" value="Chromosome 4"/>
</dbReference>
<protein>
    <submittedName>
        <fullName evidence="3">Tetraspanin-19 isoform X1</fullName>
    </submittedName>
</protein>
<keyword evidence="2" id="KW-1133">Transmembrane helix</keyword>
<evidence type="ECO:0000313" key="3">
    <source>
        <dbReference type="EMBL" id="WOL05854.1"/>
    </source>
</evidence>
<feature type="region of interest" description="Disordered" evidence="1">
    <location>
        <begin position="186"/>
        <end position="205"/>
    </location>
</feature>
<gene>
    <name evidence="3" type="ORF">Cni_G14585</name>
</gene>
<evidence type="ECO:0000256" key="2">
    <source>
        <dbReference type="SAM" id="Phobius"/>
    </source>
</evidence>
<keyword evidence="4" id="KW-1185">Reference proteome</keyword>
<sequence length="205" mass="23099">MGRIVRSCLQSVLKLVNSVGGLVGVGLILYSFWMMRVWYREIHADPTRPWFIYTFLGLGVSLCLIACSGHIASETDNGHCLSCYMVLVFLLVMLEAAVTADIVLNNDWEEDFPVDTTGRFKEFKHFIKSNFDFCKWIGLVIVAAQVTSIFIAMILKALGPSRGNYYDTDDDSVPSRLPLLRNQVQHSPYTGDSHVPVKSDSWNVR</sequence>
<keyword evidence="2" id="KW-0472">Membrane</keyword>
<reference evidence="3 4" key="1">
    <citation type="submission" date="2023-10" db="EMBL/GenBank/DDBJ databases">
        <title>Chromosome-scale genome assembly provides insights into flower coloration mechanisms of Canna indica.</title>
        <authorList>
            <person name="Li C."/>
        </authorList>
    </citation>
    <scope>NUCLEOTIDE SEQUENCE [LARGE SCALE GENOMIC DNA]</scope>
    <source>
        <tissue evidence="3">Flower</tissue>
    </source>
</reference>
<name>A0AAQ3KD55_9LILI</name>
<dbReference type="EMBL" id="CP136893">
    <property type="protein sequence ID" value="WOL05854.1"/>
    <property type="molecule type" value="Genomic_DNA"/>
</dbReference>
<organism evidence="3 4">
    <name type="scientific">Canna indica</name>
    <name type="common">Indian-shot</name>
    <dbReference type="NCBI Taxonomy" id="4628"/>
    <lineage>
        <taxon>Eukaryota</taxon>
        <taxon>Viridiplantae</taxon>
        <taxon>Streptophyta</taxon>
        <taxon>Embryophyta</taxon>
        <taxon>Tracheophyta</taxon>
        <taxon>Spermatophyta</taxon>
        <taxon>Magnoliopsida</taxon>
        <taxon>Liliopsida</taxon>
        <taxon>Zingiberales</taxon>
        <taxon>Cannaceae</taxon>
        <taxon>Canna</taxon>
    </lineage>
</organism>
<accession>A0AAQ3KD55</accession>
<feature type="transmembrane region" description="Helical" evidence="2">
    <location>
        <begin position="12"/>
        <end position="30"/>
    </location>
</feature>
<dbReference type="AlphaFoldDB" id="A0AAQ3KD55"/>
<evidence type="ECO:0000313" key="4">
    <source>
        <dbReference type="Proteomes" id="UP001327560"/>
    </source>
</evidence>